<evidence type="ECO:0000256" key="9">
    <source>
        <dbReference type="ARBA" id="ARBA00022801"/>
    </source>
</evidence>
<evidence type="ECO:0000256" key="7">
    <source>
        <dbReference type="ARBA" id="ARBA00022759"/>
    </source>
</evidence>
<comment type="catalytic activity">
    <reaction evidence="13">
        <text>Endonucleolytic cleavage at a junction such as a reciprocal single-stranded crossover between two homologous DNA duplexes (Holliday junction).</text>
        <dbReference type="EC" id="3.1.21.10"/>
    </reaction>
</comment>
<dbReference type="GO" id="GO:0006281">
    <property type="term" value="P:DNA repair"/>
    <property type="evidence" value="ECO:0007669"/>
    <property type="project" value="UniProtKB-KW"/>
</dbReference>
<organism evidence="17">
    <name type="scientific">uncultured Caudovirales phage</name>
    <dbReference type="NCBI Taxonomy" id="2100421"/>
    <lineage>
        <taxon>Viruses</taxon>
        <taxon>Duplodnaviria</taxon>
        <taxon>Heunggongvirae</taxon>
        <taxon>Uroviricota</taxon>
        <taxon>Caudoviricetes</taxon>
        <taxon>Peduoviridae</taxon>
        <taxon>Maltschvirus</taxon>
        <taxon>Maltschvirus maltsch</taxon>
    </lineage>
</organism>
<proteinExistence type="inferred from homology"/>
<dbReference type="Gene3D" id="3.30.1330.70">
    <property type="entry name" value="Holliday junction resolvase RusA"/>
    <property type="match status" value="1"/>
</dbReference>
<comment type="similarity">
    <text evidence="2">Belongs to the RusA family.</text>
</comment>
<keyword evidence="12" id="KW-0234">DNA repair</keyword>
<evidence type="ECO:0000256" key="3">
    <source>
        <dbReference type="ARBA" id="ARBA00011738"/>
    </source>
</evidence>
<keyword evidence="7" id="KW-0255">Endonuclease</keyword>
<accession>A0A6J5MFR3</accession>
<dbReference type="PIRSF" id="PIRSF001007">
    <property type="entry name" value="RusA"/>
    <property type="match status" value="1"/>
</dbReference>
<comment type="subunit">
    <text evidence="3">Homodimer.</text>
</comment>
<dbReference type="SUPFAM" id="SSF103084">
    <property type="entry name" value="Holliday junction resolvase RusA"/>
    <property type="match status" value="1"/>
</dbReference>
<evidence type="ECO:0000256" key="4">
    <source>
        <dbReference type="ARBA" id="ARBA00014885"/>
    </source>
</evidence>
<evidence type="ECO:0000256" key="5">
    <source>
        <dbReference type="ARBA" id="ARBA00022722"/>
    </source>
</evidence>
<comment type="cofactor">
    <cofactor evidence="1">
        <name>Mg(2+)</name>
        <dbReference type="ChEBI" id="CHEBI:18420"/>
    </cofactor>
</comment>
<dbReference type="EC" id="3.1.21.10" evidence="14"/>
<evidence type="ECO:0000313" key="17">
    <source>
        <dbReference type="EMBL" id="CAB4144163.1"/>
    </source>
</evidence>
<keyword evidence="8" id="KW-0227">DNA damage</keyword>
<evidence type="ECO:0000256" key="12">
    <source>
        <dbReference type="ARBA" id="ARBA00023204"/>
    </source>
</evidence>
<keyword evidence="11" id="KW-0233">DNA recombination</keyword>
<evidence type="ECO:0000256" key="11">
    <source>
        <dbReference type="ARBA" id="ARBA00023172"/>
    </source>
</evidence>
<dbReference type="InterPro" id="IPR016281">
    <property type="entry name" value="Endonuclease_RusA"/>
</dbReference>
<evidence type="ECO:0000256" key="1">
    <source>
        <dbReference type="ARBA" id="ARBA00001946"/>
    </source>
</evidence>
<dbReference type="GO" id="GO:0006310">
    <property type="term" value="P:DNA recombination"/>
    <property type="evidence" value="ECO:0007669"/>
    <property type="project" value="UniProtKB-KW"/>
</dbReference>
<gene>
    <name evidence="17" type="ORF">UFOVP456_25</name>
</gene>
<keyword evidence="9" id="KW-0378">Hydrolase</keyword>
<protein>
    <recommendedName>
        <fullName evidence="4">Crossover junction endodeoxyribonuclease RusA</fullName>
        <ecNumber evidence="14">3.1.21.10</ecNumber>
    </recommendedName>
    <alternativeName>
        <fullName evidence="15">Holliday junction nuclease RusA</fullName>
    </alternativeName>
    <alternativeName>
        <fullName evidence="16">Holliday junction resolvase</fullName>
    </alternativeName>
</protein>
<evidence type="ECO:0000256" key="15">
    <source>
        <dbReference type="ARBA" id="ARBA00030920"/>
    </source>
</evidence>
<evidence type="ECO:0000256" key="8">
    <source>
        <dbReference type="ARBA" id="ARBA00022763"/>
    </source>
</evidence>
<keyword evidence="6" id="KW-0479">Metal-binding</keyword>
<evidence type="ECO:0000256" key="10">
    <source>
        <dbReference type="ARBA" id="ARBA00022842"/>
    </source>
</evidence>
<sequence>MGQTWGKAKKERESMISLTLPYPPSGNHMWRKGQGRTYLGDRAKGFYRDVQYAVMQQGKMINLDMPVTVECRLYPPDNRRRDLDNAWKVLADSLTRARVWQDDHLVRRLHLIWQEPAPGGRVEITIAPHGEKITS</sequence>
<dbReference type="EMBL" id="LR796436">
    <property type="protein sequence ID" value="CAB4144163.1"/>
    <property type="molecule type" value="Genomic_DNA"/>
</dbReference>
<dbReference type="Pfam" id="PF05866">
    <property type="entry name" value="RusA"/>
    <property type="match status" value="1"/>
</dbReference>
<evidence type="ECO:0000256" key="6">
    <source>
        <dbReference type="ARBA" id="ARBA00022723"/>
    </source>
</evidence>
<name>A0A6J5MFR3_9CAUD</name>
<evidence type="ECO:0000256" key="14">
    <source>
        <dbReference type="ARBA" id="ARBA00029488"/>
    </source>
</evidence>
<keyword evidence="10" id="KW-0460">Magnesium</keyword>
<dbReference type="GO" id="GO:0008821">
    <property type="term" value="F:crossover junction DNA endonuclease activity"/>
    <property type="evidence" value="ECO:0007669"/>
    <property type="project" value="UniProtKB-EC"/>
</dbReference>
<evidence type="ECO:0000256" key="13">
    <source>
        <dbReference type="ARBA" id="ARBA00029354"/>
    </source>
</evidence>
<keyword evidence="5" id="KW-0540">Nuclease</keyword>
<evidence type="ECO:0000256" key="2">
    <source>
        <dbReference type="ARBA" id="ARBA00008865"/>
    </source>
</evidence>
<evidence type="ECO:0000256" key="16">
    <source>
        <dbReference type="ARBA" id="ARBA00031953"/>
    </source>
</evidence>
<reference evidence="17" key="1">
    <citation type="submission" date="2020-04" db="EMBL/GenBank/DDBJ databases">
        <authorList>
            <person name="Chiriac C."/>
            <person name="Salcher M."/>
            <person name="Ghai R."/>
            <person name="Kavagutti S V."/>
        </authorList>
    </citation>
    <scope>NUCLEOTIDE SEQUENCE</scope>
</reference>
<dbReference type="GO" id="GO:0000287">
    <property type="term" value="F:magnesium ion binding"/>
    <property type="evidence" value="ECO:0007669"/>
    <property type="project" value="InterPro"/>
</dbReference>
<dbReference type="InterPro" id="IPR036614">
    <property type="entry name" value="RusA-like_sf"/>
</dbReference>
<dbReference type="InterPro" id="IPR008822">
    <property type="entry name" value="Endonuclease_RusA-like"/>
</dbReference>